<comment type="caution">
    <text evidence="16">The sequence shown here is derived from an EMBL/GenBank/DDBJ whole genome shotgun (WGS) entry which is preliminary data.</text>
</comment>
<dbReference type="GO" id="GO:0004650">
    <property type="term" value="F:polygalacturonase activity"/>
    <property type="evidence" value="ECO:0007669"/>
    <property type="project" value="InterPro"/>
</dbReference>
<dbReference type="Proteomes" id="UP001232148">
    <property type="component" value="Unassembled WGS sequence"/>
</dbReference>
<keyword evidence="5" id="KW-0677">Repeat</keyword>
<dbReference type="GO" id="GO:0005576">
    <property type="term" value="C:extracellular region"/>
    <property type="evidence" value="ECO:0007669"/>
    <property type="project" value="UniProtKB-SubCell"/>
</dbReference>
<keyword evidence="8" id="KW-0325">Glycoprotein</keyword>
<evidence type="ECO:0000256" key="15">
    <source>
        <dbReference type="SAM" id="SignalP"/>
    </source>
</evidence>
<evidence type="ECO:0000256" key="5">
    <source>
        <dbReference type="ARBA" id="ARBA00022737"/>
    </source>
</evidence>
<feature type="signal peptide" evidence="15">
    <location>
        <begin position="1"/>
        <end position="29"/>
    </location>
</feature>
<evidence type="ECO:0000313" key="17">
    <source>
        <dbReference type="Proteomes" id="UP001232148"/>
    </source>
</evidence>
<feature type="chain" id="PRO_5041931814" description="galacturonan 1,4-alpha-galacturonidase" evidence="15">
    <location>
        <begin position="30"/>
        <end position="468"/>
    </location>
</feature>
<dbReference type="PROSITE" id="PS00502">
    <property type="entry name" value="POLYGALACTURONASE"/>
    <property type="match status" value="1"/>
</dbReference>
<organism evidence="16 17">
    <name type="scientific">Colletotrichum zoysiae</name>
    <dbReference type="NCBI Taxonomy" id="1216348"/>
    <lineage>
        <taxon>Eukaryota</taxon>
        <taxon>Fungi</taxon>
        <taxon>Dikarya</taxon>
        <taxon>Ascomycota</taxon>
        <taxon>Pezizomycotina</taxon>
        <taxon>Sordariomycetes</taxon>
        <taxon>Hypocreomycetidae</taxon>
        <taxon>Glomerellales</taxon>
        <taxon>Glomerellaceae</taxon>
        <taxon>Colletotrichum</taxon>
        <taxon>Colletotrichum graminicola species complex</taxon>
    </lineage>
</organism>
<reference evidence="16" key="1">
    <citation type="submission" date="2021-06" db="EMBL/GenBank/DDBJ databases">
        <title>Comparative genomics, transcriptomics and evolutionary studies reveal genomic signatures of adaptation to plant cell wall in hemibiotrophic fungi.</title>
        <authorList>
            <consortium name="DOE Joint Genome Institute"/>
            <person name="Baroncelli R."/>
            <person name="Diaz J.F."/>
            <person name="Benocci T."/>
            <person name="Peng M."/>
            <person name="Battaglia E."/>
            <person name="Haridas S."/>
            <person name="Andreopoulos W."/>
            <person name="Labutti K."/>
            <person name="Pangilinan J."/>
            <person name="Floch G.L."/>
            <person name="Makela M.R."/>
            <person name="Henrissat B."/>
            <person name="Grigoriev I.V."/>
            <person name="Crouch J.A."/>
            <person name="De Vries R.P."/>
            <person name="Sukno S.A."/>
            <person name="Thon M.R."/>
        </authorList>
    </citation>
    <scope>NUCLEOTIDE SEQUENCE</scope>
    <source>
        <strain evidence="16">MAFF235873</strain>
    </source>
</reference>
<dbReference type="GO" id="GO:0071555">
    <property type="term" value="P:cell wall organization"/>
    <property type="evidence" value="ECO:0007669"/>
    <property type="project" value="UniProtKB-KW"/>
</dbReference>
<evidence type="ECO:0000256" key="13">
    <source>
        <dbReference type="PROSITE-ProRule" id="PRU10052"/>
    </source>
</evidence>
<evidence type="ECO:0000256" key="10">
    <source>
        <dbReference type="ARBA" id="ARBA00023316"/>
    </source>
</evidence>
<dbReference type="InterPro" id="IPR000743">
    <property type="entry name" value="Glyco_hydro_28"/>
</dbReference>
<keyword evidence="10" id="KW-0961">Cell wall biogenesis/degradation</keyword>
<evidence type="ECO:0000256" key="7">
    <source>
        <dbReference type="ARBA" id="ARBA00023157"/>
    </source>
</evidence>
<evidence type="ECO:0000256" key="1">
    <source>
        <dbReference type="ARBA" id="ARBA00004613"/>
    </source>
</evidence>
<evidence type="ECO:0000256" key="6">
    <source>
        <dbReference type="ARBA" id="ARBA00022801"/>
    </source>
</evidence>
<evidence type="ECO:0000256" key="12">
    <source>
        <dbReference type="ARBA" id="ARBA00048766"/>
    </source>
</evidence>
<evidence type="ECO:0000256" key="14">
    <source>
        <dbReference type="RuleBase" id="RU361169"/>
    </source>
</evidence>
<dbReference type="Pfam" id="PF00295">
    <property type="entry name" value="Glyco_hydro_28"/>
    <property type="match status" value="1"/>
</dbReference>
<protein>
    <recommendedName>
        <fullName evidence="11">galacturonan 1,4-alpha-galacturonidase</fullName>
        <ecNumber evidence="11">3.2.1.67</ecNumber>
    </recommendedName>
</protein>
<dbReference type="SUPFAM" id="SSF51126">
    <property type="entry name" value="Pectin lyase-like"/>
    <property type="match status" value="1"/>
</dbReference>
<comment type="similarity">
    <text evidence="2 14">Belongs to the glycosyl hydrolase 28 family.</text>
</comment>
<keyword evidence="3" id="KW-0964">Secreted</keyword>
<dbReference type="InterPro" id="IPR012334">
    <property type="entry name" value="Pectin_lyas_fold"/>
</dbReference>
<evidence type="ECO:0000256" key="3">
    <source>
        <dbReference type="ARBA" id="ARBA00022525"/>
    </source>
</evidence>
<keyword evidence="6 14" id="KW-0378">Hydrolase</keyword>
<name>A0AAD9HR76_9PEZI</name>
<evidence type="ECO:0000256" key="8">
    <source>
        <dbReference type="ARBA" id="ARBA00023180"/>
    </source>
</evidence>
<evidence type="ECO:0000256" key="9">
    <source>
        <dbReference type="ARBA" id="ARBA00023295"/>
    </source>
</evidence>
<comment type="catalytic activity">
    <reaction evidence="12">
        <text>[(1-&gt;4)-alpha-D-galacturonosyl](n) + H2O = alpha-D-galacturonate + [(1-&gt;4)-alpha-D-galacturonosyl](n-1)</text>
        <dbReference type="Rhea" id="RHEA:14117"/>
        <dbReference type="Rhea" id="RHEA-COMP:14570"/>
        <dbReference type="Rhea" id="RHEA-COMP:14572"/>
        <dbReference type="ChEBI" id="CHEBI:15377"/>
        <dbReference type="ChEBI" id="CHEBI:58658"/>
        <dbReference type="ChEBI" id="CHEBI:140523"/>
        <dbReference type="EC" id="3.2.1.67"/>
    </reaction>
</comment>
<proteinExistence type="inferred from homology"/>
<dbReference type="GO" id="GO:0005975">
    <property type="term" value="P:carbohydrate metabolic process"/>
    <property type="evidence" value="ECO:0007669"/>
    <property type="project" value="InterPro"/>
</dbReference>
<dbReference type="Gene3D" id="2.160.20.10">
    <property type="entry name" value="Single-stranded right-handed beta-helix, Pectin lyase-like"/>
    <property type="match status" value="1"/>
</dbReference>
<feature type="active site" evidence="13">
    <location>
        <position position="299"/>
    </location>
</feature>
<dbReference type="PANTHER" id="PTHR31736:SF14">
    <property type="entry name" value="EXOPOLYGALACTURONASE X-1-RELATED"/>
    <property type="match status" value="1"/>
</dbReference>
<evidence type="ECO:0000256" key="11">
    <source>
        <dbReference type="ARBA" id="ARBA00038933"/>
    </source>
</evidence>
<keyword evidence="4 15" id="KW-0732">Signal</keyword>
<evidence type="ECO:0000313" key="16">
    <source>
        <dbReference type="EMBL" id="KAK2033528.1"/>
    </source>
</evidence>
<gene>
    <name evidence="16" type="ORF">LX32DRAFT_73967</name>
</gene>
<keyword evidence="9 14" id="KW-0326">Glycosidase</keyword>
<evidence type="ECO:0000256" key="4">
    <source>
        <dbReference type="ARBA" id="ARBA00022729"/>
    </source>
</evidence>
<accession>A0AAD9HR76</accession>
<keyword evidence="17" id="KW-1185">Reference proteome</keyword>
<comment type="subcellular location">
    <subcellularLocation>
        <location evidence="1">Secreted</location>
    </subcellularLocation>
</comment>
<evidence type="ECO:0000256" key="2">
    <source>
        <dbReference type="ARBA" id="ARBA00008834"/>
    </source>
</evidence>
<dbReference type="EC" id="3.2.1.67" evidence="11"/>
<dbReference type="InterPro" id="IPR011050">
    <property type="entry name" value="Pectin_lyase_fold/virulence"/>
</dbReference>
<keyword evidence="7" id="KW-1015">Disulfide bond</keyword>
<dbReference type="GO" id="GO:0047911">
    <property type="term" value="F:galacturan 1,4-alpha-galacturonidase activity"/>
    <property type="evidence" value="ECO:0007669"/>
    <property type="project" value="UniProtKB-EC"/>
</dbReference>
<dbReference type="PANTHER" id="PTHR31736">
    <property type="match status" value="1"/>
</dbReference>
<dbReference type="EMBL" id="MU842821">
    <property type="protein sequence ID" value="KAK2033528.1"/>
    <property type="molecule type" value="Genomic_DNA"/>
</dbReference>
<sequence>MCFPGLPTMQISPLVVLAAAIGLSSSAAAQSNIPKRPIVEPAPFNSGRAMPHSPPRDEGRYCYVKPSCTEGRDDAPKILGAFTECNGGGTVVLDKRYLISSPLDLTFLEHIDVVITGEIHFAADPYYWAEHSFKFAFQNQSVFWKLGGRDVNIYGDLGNDRSVIDGHGQVYWEEIQTNKSLLRPMLFSFEGVQGATMSHLRMRNPPNVSQYVEQDRAHALRIQWFNLIANSTDVIISDMDLRAIAVNDVEIANSDGWDTYRSDRVVIQNSRIINTDDCVSFKPNSTNIVVQNLDCTGSHGMSVGSLGQYKGETDIVENVYVYNTTMARASDAARIKVWPGIETAFQTLLNGGGGLGRVRNVTYDTFRNVNNDRAITITQCYGQKNQTLCEEFPANLTISDITLKNIYGTTSEKFDPQAGTLVCSAPDRCSNIRAENVTVTVPSGKPPTWECKNVDESLLDIDCASGAI</sequence>
<dbReference type="AlphaFoldDB" id="A0AAD9HR76"/>